<organism evidence="1 2">
    <name type="scientific">Candidatus Komeilibacteria bacterium RIFCSPHIGHO2_01_FULL_52_14</name>
    <dbReference type="NCBI Taxonomy" id="1798549"/>
    <lineage>
        <taxon>Bacteria</taxon>
        <taxon>Candidatus Komeiliibacteriota</taxon>
    </lineage>
</organism>
<accession>A0A1G2BK30</accession>
<dbReference type="AlphaFoldDB" id="A0A1G2BK30"/>
<reference evidence="1 2" key="1">
    <citation type="journal article" date="2016" name="Nat. Commun.">
        <title>Thousands of microbial genomes shed light on interconnected biogeochemical processes in an aquifer system.</title>
        <authorList>
            <person name="Anantharaman K."/>
            <person name="Brown C.T."/>
            <person name="Hug L.A."/>
            <person name="Sharon I."/>
            <person name="Castelle C.J."/>
            <person name="Probst A.J."/>
            <person name="Thomas B.C."/>
            <person name="Singh A."/>
            <person name="Wilkins M.J."/>
            <person name="Karaoz U."/>
            <person name="Brodie E.L."/>
            <person name="Williams K.H."/>
            <person name="Hubbard S.S."/>
            <person name="Banfield J.F."/>
        </authorList>
    </citation>
    <scope>NUCLEOTIDE SEQUENCE [LARGE SCALE GENOMIC DNA]</scope>
</reference>
<gene>
    <name evidence="1" type="ORF">A2677_03965</name>
</gene>
<dbReference type="EMBL" id="MHKK01000030">
    <property type="protein sequence ID" value="OGY89583.1"/>
    <property type="molecule type" value="Genomic_DNA"/>
</dbReference>
<protein>
    <submittedName>
        <fullName evidence="1">Uncharacterized protein</fullName>
    </submittedName>
</protein>
<proteinExistence type="predicted"/>
<evidence type="ECO:0000313" key="1">
    <source>
        <dbReference type="EMBL" id="OGY89583.1"/>
    </source>
</evidence>
<dbReference type="Proteomes" id="UP000177817">
    <property type="component" value="Unassembled WGS sequence"/>
</dbReference>
<sequence>MIEQAPKLQNVIPEEAENRRLERTVEVINRNHKVAIAGYDLEEYISSSDVDSIENKGIQNLLVKVPENLRPRFEHALQNYFLRKKETDVCVSEMEEIVAMNKDYSGLSQKEIEGQLPGMMYRSLLSNAHMGRPKPPSGGIKMEVKEGYIVLIFENTGDYQRAKLAQSGIIVPETERIKEDTGGTYHHSVRIDMFKDRYMGPVLMIRGDQKVGDVLAHERQHFINHSVFANFFVTENNPEKTFSTKSNMDRVIGFRRIKDEVLAYLREGRGGTEILRSLNGEIYKHLFDSLSEENKKNAREILSEIKEPLDQFASINSGDEARAIMVYQLAHISFDKFPNWLEAIRKYYYQRFELMEEFDASVSVYGLVMDKNWHYSIAHGEYPSKYAKQAEEVSKRAQELIDELKSIRDRARDIIFDQSTNISVLDEKLGTVREEYGRAQNEFSELYRPLMKGGVLAPDSGSLRSYKYGEDIHDAIKNSSENLLEVRQAVLDAVDEYPQDQIDMIADRYDGTGDKEMGNEAGKKLATYIKKIVHKFNGSRPCWIWIDKEEDHKNTFYVVVDFRAPKSENEKGVKGAEFFMNVRGSKSKF</sequence>
<evidence type="ECO:0000313" key="2">
    <source>
        <dbReference type="Proteomes" id="UP000177817"/>
    </source>
</evidence>
<comment type="caution">
    <text evidence="1">The sequence shown here is derived from an EMBL/GenBank/DDBJ whole genome shotgun (WGS) entry which is preliminary data.</text>
</comment>
<name>A0A1G2BK30_9BACT</name>